<comment type="caution">
    <text evidence="6">The sequence shown here is derived from an EMBL/GenBank/DDBJ whole genome shotgun (WGS) entry which is preliminary data.</text>
</comment>
<keyword evidence="2" id="KW-0238">DNA-binding</keyword>
<dbReference type="Gene3D" id="1.10.10.10">
    <property type="entry name" value="Winged helix-like DNA-binding domain superfamily/Winged helix DNA-binding domain"/>
    <property type="match status" value="1"/>
</dbReference>
<dbReference type="PROSITE" id="PS51071">
    <property type="entry name" value="HTH_RPIR"/>
    <property type="match status" value="1"/>
</dbReference>
<feature type="domain" description="SIS" evidence="5">
    <location>
        <begin position="134"/>
        <end position="274"/>
    </location>
</feature>
<keyword evidence="1" id="KW-0805">Transcription regulation</keyword>
<evidence type="ECO:0000256" key="2">
    <source>
        <dbReference type="ARBA" id="ARBA00023125"/>
    </source>
</evidence>
<dbReference type="PROSITE" id="PS51464">
    <property type="entry name" value="SIS"/>
    <property type="match status" value="1"/>
</dbReference>
<feature type="domain" description="HTH rpiR-type" evidence="4">
    <location>
        <begin position="14"/>
        <end position="90"/>
    </location>
</feature>
<proteinExistence type="predicted"/>
<dbReference type="InterPro" id="IPR047640">
    <property type="entry name" value="RpiR-like"/>
</dbReference>
<evidence type="ECO:0000313" key="7">
    <source>
        <dbReference type="Proteomes" id="UP001185927"/>
    </source>
</evidence>
<evidence type="ECO:0000256" key="1">
    <source>
        <dbReference type="ARBA" id="ARBA00023015"/>
    </source>
</evidence>
<dbReference type="InterPro" id="IPR046348">
    <property type="entry name" value="SIS_dom_sf"/>
</dbReference>
<dbReference type="PANTHER" id="PTHR30514">
    <property type="entry name" value="GLUCOKINASE"/>
    <property type="match status" value="1"/>
</dbReference>
<dbReference type="CDD" id="cd05013">
    <property type="entry name" value="SIS_RpiR"/>
    <property type="match status" value="1"/>
</dbReference>
<evidence type="ECO:0000313" key="6">
    <source>
        <dbReference type="EMBL" id="MDV6270815.1"/>
    </source>
</evidence>
<organism evidence="6 7">
    <name type="scientific">Rhodococcus globerulus</name>
    <dbReference type="NCBI Taxonomy" id="33008"/>
    <lineage>
        <taxon>Bacteria</taxon>
        <taxon>Bacillati</taxon>
        <taxon>Actinomycetota</taxon>
        <taxon>Actinomycetes</taxon>
        <taxon>Mycobacteriales</taxon>
        <taxon>Nocardiaceae</taxon>
        <taxon>Rhodococcus</taxon>
    </lineage>
</organism>
<name>A0ABU4C2T9_RHOGO</name>
<dbReference type="Proteomes" id="UP001185927">
    <property type="component" value="Unassembled WGS sequence"/>
</dbReference>
<keyword evidence="7" id="KW-1185">Reference proteome</keyword>
<dbReference type="InterPro" id="IPR035472">
    <property type="entry name" value="RpiR-like_SIS"/>
</dbReference>
<dbReference type="InterPro" id="IPR036388">
    <property type="entry name" value="WH-like_DNA-bd_sf"/>
</dbReference>
<sequence length="292" mass="30042">MAETVRNESVGGAGVITERVRANLVSLAAAEARVVNTLLDAGSAAIHLTVSEVAKTSGVGVGTVVRACKAAGFKGFQDAKIALAQDQLQTGTRVEEGVDTGDEPAAILRKLASSTDEALRNVPAGIPAENLAQAVDLLAAARRVLFLAVGTSAPFASDAAYRLTTIGIDAVAPADVHAQHVQASLLTSADVVVIVSHTGSTTETITAARAAVTAGAAIIAVTSFSTTPLTELATVALVAGSRETVYRIEAMTSRFSHLLVLDTIYVALYLSDPERSKAAQVLVADALSEHRF</sequence>
<evidence type="ECO:0000259" key="4">
    <source>
        <dbReference type="PROSITE" id="PS51071"/>
    </source>
</evidence>
<dbReference type="RefSeq" id="WP_317545241.1">
    <property type="nucleotide sequence ID" value="NZ_JAWLKB010000024.1"/>
</dbReference>
<dbReference type="Pfam" id="PF01380">
    <property type="entry name" value="SIS"/>
    <property type="match status" value="1"/>
</dbReference>
<evidence type="ECO:0000259" key="5">
    <source>
        <dbReference type="PROSITE" id="PS51464"/>
    </source>
</evidence>
<reference evidence="6 7" key="1">
    <citation type="submission" date="2023-10" db="EMBL/GenBank/DDBJ databases">
        <title>Development of a sustainable strategy for remediation of hydrocarbon-contaminated territories based on the waste exchange concept.</title>
        <authorList>
            <person name="Krivoruchko A."/>
        </authorList>
    </citation>
    <scope>NUCLEOTIDE SEQUENCE [LARGE SCALE GENOMIC DNA]</scope>
    <source>
        <strain evidence="6 7">IEGM 1203</strain>
    </source>
</reference>
<dbReference type="SUPFAM" id="SSF53697">
    <property type="entry name" value="SIS domain"/>
    <property type="match status" value="1"/>
</dbReference>
<dbReference type="InterPro" id="IPR000281">
    <property type="entry name" value="HTH_RpiR"/>
</dbReference>
<dbReference type="Pfam" id="PF01418">
    <property type="entry name" value="HTH_6"/>
    <property type="match status" value="1"/>
</dbReference>
<keyword evidence="3" id="KW-0804">Transcription</keyword>
<evidence type="ECO:0000256" key="3">
    <source>
        <dbReference type="ARBA" id="ARBA00023163"/>
    </source>
</evidence>
<dbReference type="InterPro" id="IPR009057">
    <property type="entry name" value="Homeodomain-like_sf"/>
</dbReference>
<dbReference type="EMBL" id="JAWLKB010000024">
    <property type="protein sequence ID" value="MDV6270815.1"/>
    <property type="molecule type" value="Genomic_DNA"/>
</dbReference>
<dbReference type="SUPFAM" id="SSF46689">
    <property type="entry name" value="Homeodomain-like"/>
    <property type="match status" value="1"/>
</dbReference>
<gene>
    <name evidence="6" type="ORF">R3Q16_29725</name>
</gene>
<protein>
    <submittedName>
        <fullName evidence="6">MurR/RpiR family transcriptional regulator</fullName>
    </submittedName>
</protein>
<dbReference type="Gene3D" id="3.40.50.10490">
    <property type="entry name" value="Glucose-6-phosphate isomerase like protein, domain 1"/>
    <property type="match status" value="1"/>
</dbReference>
<accession>A0ABU4C2T9</accession>
<dbReference type="PANTHER" id="PTHR30514:SF1">
    <property type="entry name" value="HTH-TYPE TRANSCRIPTIONAL REGULATOR HEXR-RELATED"/>
    <property type="match status" value="1"/>
</dbReference>
<dbReference type="InterPro" id="IPR001347">
    <property type="entry name" value="SIS_dom"/>
</dbReference>